<feature type="transmembrane region" description="Helical" evidence="1">
    <location>
        <begin position="56"/>
        <end position="75"/>
    </location>
</feature>
<organism evidence="2">
    <name type="scientific">marine metagenome</name>
    <dbReference type="NCBI Taxonomy" id="408172"/>
    <lineage>
        <taxon>unclassified sequences</taxon>
        <taxon>metagenomes</taxon>
        <taxon>ecological metagenomes</taxon>
    </lineage>
</organism>
<gene>
    <name evidence="2" type="ORF">METZ01_LOCUS106279</name>
</gene>
<reference evidence="2" key="1">
    <citation type="submission" date="2018-05" db="EMBL/GenBank/DDBJ databases">
        <authorList>
            <person name="Lanie J.A."/>
            <person name="Ng W.-L."/>
            <person name="Kazmierczak K.M."/>
            <person name="Andrzejewski T.M."/>
            <person name="Davidsen T.M."/>
            <person name="Wayne K.J."/>
            <person name="Tettelin H."/>
            <person name="Glass J.I."/>
            <person name="Rusch D."/>
            <person name="Podicherti R."/>
            <person name="Tsui H.-C.T."/>
            <person name="Winkler M.E."/>
        </authorList>
    </citation>
    <scope>NUCLEOTIDE SEQUENCE</scope>
</reference>
<protein>
    <submittedName>
        <fullName evidence="2">Uncharacterized protein</fullName>
    </submittedName>
</protein>
<evidence type="ECO:0000256" key="1">
    <source>
        <dbReference type="SAM" id="Phobius"/>
    </source>
</evidence>
<evidence type="ECO:0000313" key="2">
    <source>
        <dbReference type="EMBL" id="SVA53425.1"/>
    </source>
</evidence>
<proteinExistence type="predicted"/>
<keyword evidence="1" id="KW-0472">Membrane</keyword>
<dbReference type="AlphaFoldDB" id="A0A381WLR8"/>
<dbReference type="EMBL" id="UINC01012205">
    <property type="protein sequence ID" value="SVA53425.1"/>
    <property type="molecule type" value="Genomic_DNA"/>
</dbReference>
<name>A0A381WLR8_9ZZZZ</name>
<accession>A0A381WLR8</accession>
<sequence length="88" mass="9833">MTDINADKPASNSSHLIPQTLWEKLYLGWFLICFLMVWIGTWAVNKPIAVLGMPLVYVWCTSWGIVWLAGCWSFGTKIAADDAAIKGE</sequence>
<keyword evidence="1" id="KW-0812">Transmembrane</keyword>
<feature type="transmembrane region" description="Helical" evidence="1">
    <location>
        <begin position="26"/>
        <end position="44"/>
    </location>
</feature>
<keyword evidence="1" id="KW-1133">Transmembrane helix</keyword>